<dbReference type="PRINTS" id="PR00080">
    <property type="entry name" value="SDRFAMILY"/>
</dbReference>
<evidence type="ECO:0000256" key="1">
    <source>
        <dbReference type="ARBA" id="ARBA00006484"/>
    </source>
</evidence>
<name>A0A654B4X5_9GAMM</name>
<dbReference type="AlphaFoldDB" id="A0A654B4X5"/>
<dbReference type="InterPro" id="IPR036291">
    <property type="entry name" value="NAD(P)-bd_dom_sf"/>
</dbReference>
<dbReference type="SUPFAM" id="SSF51735">
    <property type="entry name" value="NAD(P)-binding Rossmann-fold domains"/>
    <property type="match status" value="1"/>
</dbReference>
<sequence length="273" mass="29405">MSAHKTILVTGSTDGLGRRVVEELARPGMHILVHGRDTRRGAAVVHAVEQAGGTARFFEVDFASLGDVHRLADAVHAECSHLDALVNNAGISKPDGPRRESTDGYERHFAINYLATFLLTERLLPLLKAGGGEDPSRIVTVASAGQSAIDFDDVMLKHGYQGYRAYGQSKVAQIMYTIDLAERLDAREIIANSLHPGTHMDTTMVRQAGITPSTAVGTGAAAVIALTTGRDRATITGRYFDGQRESRAISQVYDASARHTLRALSEDLTGLNR</sequence>
<dbReference type="RefSeq" id="WP_022519868.1">
    <property type="nucleotide sequence ID" value="NZ_CP054580.1"/>
</dbReference>
<accession>A0A6N0Z732</accession>
<dbReference type="PANTHER" id="PTHR24320:SF148">
    <property type="entry name" value="NAD(P)-BINDING ROSSMANN-FOLD SUPERFAMILY PROTEIN"/>
    <property type="match status" value="1"/>
</dbReference>
<dbReference type="Proteomes" id="UP000509761">
    <property type="component" value="Chromosome"/>
</dbReference>
<dbReference type="Gene3D" id="3.40.50.720">
    <property type="entry name" value="NAD(P)-binding Rossmann-like Domain"/>
    <property type="match status" value="1"/>
</dbReference>
<evidence type="ECO:0000313" key="5">
    <source>
        <dbReference type="Proteomes" id="UP000509761"/>
    </source>
</evidence>
<comment type="similarity">
    <text evidence="1 3">Belongs to the short-chain dehydrogenases/reductases (SDR) family.</text>
</comment>
<dbReference type="PRINTS" id="PR00081">
    <property type="entry name" value="GDHRDH"/>
</dbReference>
<evidence type="ECO:0000256" key="3">
    <source>
        <dbReference type="RuleBase" id="RU000363"/>
    </source>
</evidence>
<dbReference type="Pfam" id="PF00106">
    <property type="entry name" value="adh_short"/>
    <property type="match status" value="1"/>
</dbReference>
<dbReference type="GO" id="GO:0004316">
    <property type="term" value="F:3-oxoacyl-[acyl-carrier-protein] reductase (NADPH) activity"/>
    <property type="evidence" value="ECO:0007669"/>
    <property type="project" value="UniProtKB-EC"/>
</dbReference>
<organism evidence="4 5">
    <name type="scientific">Vreelandella titanicae</name>
    <dbReference type="NCBI Taxonomy" id="664683"/>
    <lineage>
        <taxon>Bacteria</taxon>
        <taxon>Pseudomonadati</taxon>
        <taxon>Pseudomonadota</taxon>
        <taxon>Gammaproteobacteria</taxon>
        <taxon>Oceanospirillales</taxon>
        <taxon>Halomonadaceae</taxon>
        <taxon>Vreelandella</taxon>
    </lineage>
</organism>
<keyword evidence="2 4" id="KW-0560">Oxidoreductase</keyword>
<dbReference type="EC" id="1.1.1.100" evidence="4"/>
<dbReference type="EMBL" id="CP054580">
    <property type="protein sequence ID" value="QKS27247.1"/>
    <property type="molecule type" value="Genomic_DNA"/>
</dbReference>
<evidence type="ECO:0000313" key="4">
    <source>
        <dbReference type="EMBL" id="QKS27247.1"/>
    </source>
</evidence>
<keyword evidence="5" id="KW-1185">Reference proteome</keyword>
<proteinExistence type="inferred from homology"/>
<accession>A0A654B4X5</accession>
<evidence type="ECO:0000256" key="2">
    <source>
        <dbReference type="ARBA" id="ARBA00023002"/>
    </source>
</evidence>
<dbReference type="PANTHER" id="PTHR24320">
    <property type="entry name" value="RETINOL DEHYDROGENASE"/>
    <property type="match status" value="1"/>
</dbReference>
<gene>
    <name evidence="4" type="ORF">FX987_05068</name>
</gene>
<dbReference type="InterPro" id="IPR002347">
    <property type="entry name" value="SDR_fam"/>
</dbReference>
<protein>
    <submittedName>
        <fullName evidence="4">Rhamnolipids biosynthesis 3-oxoacyl-[acyl-carrier-protein] reductase</fullName>
        <ecNumber evidence="4">1.1.1.100</ecNumber>
    </submittedName>
</protein>
<reference evidence="4 5" key="1">
    <citation type="submission" date="2019-12" db="EMBL/GenBank/DDBJ databases">
        <title>Genome sequencing and assembly of endphytes of Porphyra tenera.</title>
        <authorList>
            <person name="Park J.M."/>
            <person name="Shin R."/>
            <person name="Jo S.H."/>
        </authorList>
    </citation>
    <scope>NUCLEOTIDE SEQUENCE [LARGE SCALE GENOMIC DNA]</scope>
    <source>
        <strain evidence="4 5">GPM3</strain>
    </source>
</reference>